<evidence type="ECO:0000313" key="3">
    <source>
        <dbReference type="EMBL" id="KUN56043.1"/>
    </source>
</evidence>
<protein>
    <recommendedName>
        <fullName evidence="5">DUF2218 domain-containing protein</fullName>
    </recommendedName>
</protein>
<accession>A0A101RKB7</accession>
<proteinExistence type="predicted"/>
<keyword evidence="2" id="KW-1133">Transmembrane helix</keyword>
<dbReference type="STRING" id="58343.AQJ46_49000"/>
<feature type="transmembrane region" description="Helical" evidence="2">
    <location>
        <begin position="146"/>
        <end position="169"/>
    </location>
</feature>
<feature type="transmembrane region" description="Helical" evidence="2">
    <location>
        <begin position="175"/>
        <end position="202"/>
    </location>
</feature>
<keyword evidence="2" id="KW-0472">Membrane</keyword>
<sequence length="238" mass="25542">MPAVEAHIPTERASRYLVQFCRHLGQMSRMRHQPPARHRGGDMPPSVQHVDYSDTHGVIRFDEGQFTLQATSDTLSLRVDAGNEDALQRLQDGITARLEKIGRRDQLTVTWQRHQTSPGPPGAGAGPSSSATEAGPAQRPVRGRTIGLMAVGAVAAAVHLGLGGAAVAASAWNSWAVNAVVAIILLKVVFVAGHVVLGRFAIRHGKLLRPRWTLRHSSQKHVPATPPAAEVAPGKEYT</sequence>
<dbReference type="InterPro" id="IPR014543">
    <property type="entry name" value="UCP028291"/>
</dbReference>
<keyword evidence="2" id="KW-0812">Transmembrane</keyword>
<dbReference type="Proteomes" id="UP000053669">
    <property type="component" value="Unassembled WGS sequence"/>
</dbReference>
<dbReference type="EMBL" id="LMWU01000079">
    <property type="protein sequence ID" value="KUN56043.1"/>
    <property type="molecule type" value="Genomic_DNA"/>
</dbReference>
<feature type="compositionally biased region" description="Low complexity" evidence="1">
    <location>
        <begin position="126"/>
        <end position="137"/>
    </location>
</feature>
<feature type="region of interest" description="Disordered" evidence="1">
    <location>
        <begin position="112"/>
        <end position="139"/>
    </location>
</feature>
<evidence type="ECO:0000256" key="1">
    <source>
        <dbReference type="SAM" id="MobiDB-lite"/>
    </source>
</evidence>
<comment type="caution">
    <text evidence="3">The sequence shown here is derived from an EMBL/GenBank/DDBJ whole genome shotgun (WGS) entry which is preliminary data.</text>
</comment>
<gene>
    <name evidence="3" type="ORF">AQJ46_49000</name>
</gene>
<evidence type="ECO:0008006" key="5">
    <source>
        <dbReference type="Google" id="ProtNLM"/>
    </source>
</evidence>
<evidence type="ECO:0000313" key="4">
    <source>
        <dbReference type="Proteomes" id="UP000053669"/>
    </source>
</evidence>
<dbReference type="RefSeq" id="WP_059211853.1">
    <property type="nucleotide sequence ID" value="NZ_KQ948687.1"/>
</dbReference>
<dbReference type="AlphaFoldDB" id="A0A101RKB7"/>
<reference evidence="3 4" key="1">
    <citation type="submission" date="2015-10" db="EMBL/GenBank/DDBJ databases">
        <title>Draft genome sequence of Streptomyces canus DSM 40017, type strain for the species Streptomyces canus.</title>
        <authorList>
            <person name="Ruckert C."/>
            <person name="Winkler A."/>
            <person name="Kalinowski J."/>
            <person name="Kampfer P."/>
            <person name="Glaeser S."/>
        </authorList>
    </citation>
    <scope>NUCLEOTIDE SEQUENCE [LARGE SCALE GENOMIC DNA]</scope>
    <source>
        <strain evidence="3 4">DSM 40017</strain>
    </source>
</reference>
<name>A0A101RKB7_9ACTN</name>
<organism evidence="3 4">
    <name type="scientific">Streptomyces canus</name>
    <dbReference type="NCBI Taxonomy" id="58343"/>
    <lineage>
        <taxon>Bacteria</taxon>
        <taxon>Bacillati</taxon>
        <taxon>Actinomycetota</taxon>
        <taxon>Actinomycetes</taxon>
        <taxon>Kitasatosporales</taxon>
        <taxon>Streptomycetaceae</taxon>
        <taxon>Streptomyces</taxon>
        <taxon>Streptomyces aurantiacus group</taxon>
    </lineage>
</organism>
<feature type="region of interest" description="Disordered" evidence="1">
    <location>
        <begin position="215"/>
        <end position="238"/>
    </location>
</feature>
<dbReference type="Pfam" id="PF09981">
    <property type="entry name" value="DUF2218"/>
    <property type="match status" value="1"/>
</dbReference>
<evidence type="ECO:0000256" key="2">
    <source>
        <dbReference type="SAM" id="Phobius"/>
    </source>
</evidence>
<dbReference type="Gene3D" id="3.30.310.50">
    <property type="entry name" value="Alpha-D-phosphohexomutase, C-terminal domain"/>
    <property type="match status" value="1"/>
</dbReference>